<dbReference type="InterPro" id="IPR050266">
    <property type="entry name" value="AB_hydrolase_sf"/>
</dbReference>
<name>A0A7T1F2F4_ATRLM</name>
<protein>
    <submittedName>
        <fullName evidence="2">Proline iminopeptidase</fullName>
        <ecNumber evidence="2">3.4.11.5</ecNumber>
    </submittedName>
</protein>
<dbReference type="AlphaFoldDB" id="A0A7T1F2F4"/>
<gene>
    <name evidence="2" type="primary">pip</name>
    <name evidence="2" type="ORF">RT761_00937</name>
</gene>
<dbReference type="SUPFAM" id="SSF53474">
    <property type="entry name" value="alpha/beta-Hydrolases"/>
    <property type="match status" value="1"/>
</dbReference>
<evidence type="ECO:0000313" key="3">
    <source>
        <dbReference type="Proteomes" id="UP000594463"/>
    </source>
</evidence>
<dbReference type="GO" id="GO:0004177">
    <property type="term" value="F:aminopeptidase activity"/>
    <property type="evidence" value="ECO:0007669"/>
    <property type="project" value="UniProtKB-KW"/>
</dbReference>
<dbReference type="InterPro" id="IPR000073">
    <property type="entry name" value="AB_hydrolase_1"/>
</dbReference>
<keyword evidence="3" id="KW-1185">Reference proteome</keyword>
<feature type="domain" description="AB hydrolase-1" evidence="1">
    <location>
        <begin position="20"/>
        <end position="121"/>
    </location>
</feature>
<dbReference type="Gene3D" id="3.40.50.1820">
    <property type="entry name" value="alpha/beta hydrolase"/>
    <property type="match status" value="1"/>
</dbReference>
<dbReference type="GO" id="GO:0016020">
    <property type="term" value="C:membrane"/>
    <property type="evidence" value="ECO:0007669"/>
    <property type="project" value="TreeGrafter"/>
</dbReference>
<dbReference type="EMBL" id="CP065383">
    <property type="protein sequence ID" value="QPM67725.1"/>
    <property type="molecule type" value="Genomic_DNA"/>
</dbReference>
<dbReference type="Proteomes" id="UP000594463">
    <property type="component" value="Chromosome"/>
</dbReference>
<evidence type="ECO:0000259" key="1">
    <source>
        <dbReference type="Pfam" id="PF00561"/>
    </source>
</evidence>
<proteinExistence type="predicted"/>
<dbReference type="KEGG" id="alam:RT761_00937"/>
<dbReference type="RefSeq" id="WP_218112912.1">
    <property type="nucleotide sequence ID" value="NZ_CP065383.1"/>
</dbReference>
<keyword evidence="2" id="KW-0031">Aminopeptidase</keyword>
<dbReference type="PRINTS" id="PR00111">
    <property type="entry name" value="ABHYDROLASE"/>
</dbReference>
<keyword evidence="2" id="KW-0378">Hydrolase</keyword>
<sequence>MPFFEYDGLKVFYRIEGSGKPLLLLHGNTVSSEMFSQDITFFSKNRLVIAIDSPGFGKSDRLSSLRDDFWYYNSQVALFLCQALKLSQIDIIGTSGGSTVALNLTMQKPDLVDHIIADSSPGNCLIQNEVSAIKAGREHSKKTPMADYWKNIHGADWERVIDLDTAMLERVAENNLPLLNGDLSKISGPVLFTGSLRDEAISHIEEKVSKLALQIKKSLVLLFPNGYHPFLISRNKEFRQIAMKFLNDDLF</sequence>
<dbReference type="EC" id="3.4.11.5" evidence="2"/>
<reference evidence="2 3" key="1">
    <citation type="journal article" date="2021" name="Nat. Commun.">
        <title>Isolation of a member of the candidate phylum Atribacteria reveals a unique cell membrane structure.</title>
        <authorList>
            <person name="Taiki K."/>
            <person name="Nobu M.K."/>
            <person name="Kusada H."/>
            <person name="Meng X.-Y."/>
            <person name="Hosoki N."/>
            <person name="Uematsu K."/>
            <person name="Yoshioka H."/>
            <person name="Kamagata Y."/>
            <person name="Tamaki H."/>
        </authorList>
    </citation>
    <scope>NUCLEOTIDE SEQUENCE [LARGE SCALE GENOMIC DNA]</scope>
    <source>
        <strain evidence="2 3">RT761</strain>
    </source>
</reference>
<keyword evidence="2" id="KW-0645">Protease</keyword>
<dbReference type="PANTHER" id="PTHR43798:SF33">
    <property type="entry name" value="HYDROLASE, PUTATIVE (AFU_ORTHOLOGUE AFUA_2G14860)-RELATED"/>
    <property type="match status" value="1"/>
</dbReference>
<evidence type="ECO:0000313" key="2">
    <source>
        <dbReference type="EMBL" id="QPM67725.1"/>
    </source>
</evidence>
<organism evidence="2 3">
    <name type="scientific">Atribacter laminatus</name>
    <dbReference type="NCBI Taxonomy" id="2847778"/>
    <lineage>
        <taxon>Bacteria</taxon>
        <taxon>Pseudomonadati</taxon>
        <taxon>Atribacterota</taxon>
        <taxon>Atribacteria</taxon>
        <taxon>Atribacterales</taxon>
        <taxon>Atribacteraceae</taxon>
        <taxon>Atribacter</taxon>
    </lineage>
</organism>
<accession>A0A7T1F2F4</accession>
<dbReference type="Pfam" id="PF00561">
    <property type="entry name" value="Abhydrolase_1"/>
    <property type="match status" value="1"/>
</dbReference>
<dbReference type="InterPro" id="IPR029058">
    <property type="entry name" value="AB_hydrolase_fold"/>
</dbReference>
<dbReference type="PANTHER" id="PTHR43798">
    <property type="entry name" value="MONOACYLGLYCEROL LIPASE"/>
    <property type="match status" value="1"/>
</dbReference>